<feature type="region of interest" description="Disordered" evidence="1">
    <location>
        <begin position="1"/>
        <end position="35"/>
    </location>
</feature>
<reference evidence="3" key="1">
    <citation type="submission" date="2016-10" db="EMBL/GenBank/DDBJ databases">
        <authorList>
            <person name="Varghese N."/>
            <person name="Submissions S."/>
        </authorList>
    </citation>
    <scope>NUCLEOTIDE SEQUENCE [LARGE SCALE GENOMIC DNA]</scope>
    <source>
        <strain evidence="3">PL19</strain>
    </source>
</reference>
<dbReference type="RefSeq" id="WP_342746216.1">
    <property type="nucleotide sequence ID" value="NZ_FOSG01000004.1"/>
</dbReference>
<dbReference type="AlphaFoldDB" id="A0A1I3XP75"/>
<organism evidence="2 3">
    <name type="scientific">Streptomyces pini</name>
    <dbReference type="NCBI Taxonomy" id="1520580"/>
    <lineage>
        <taxon>Bacteria</taxon>
        <taxon>Bacillati</taxon>
        <taxon>Actinomycetota</taxon>
        <taxon>Actinomycetes</taxon>
        <taxon>Kitasatosporales</taxon>
        <taxon>Streptomycetaceae</taxon>
        <taxon>Streptomyces</taxon>
    </lineage>
</organism>
<accession>A0A1I3XP75</accession>
<feature type="compositionally biased region" description="Low complexity" evidence="1">
    <location>
        <begin position="78"/>
        <end position="110"/>
    </location>
</feature>
<evidence type="ECO:0000313" key="3">
    <source>
        <dbReference type="Proteomes" id="UP000198928"/>
    </source>
</evidence>
<sequence length="252" mass="25744">MSQRPTAKSLTPAQRRAVVASDPATGELAGSPATGAALRDRGLAVAYGPAGRYYLTEAGLAVREELREESVPVSPESPAATPAAATRPAPATPAGQAGAAGSGAFAAATGDGPPREEAPGLRAAAVARAWAGLLEIRRVTDGSAGTGPGAPAPWERARMVWAVSLALEAAGVPPSAVDAGGRRTRAGYRVLDSGEPGAVRVEWRGPTASAGRERAERELRVCAERLTGCGWEALLYWGARRIPFLLVTPGVP</sequence>
<protein>
    <submittedName>
        <fullName evidence="2">Uncharacterized protein</fullName>
    </submittedName>
</protein>
<feature type="compositionally biased region" description="Polar residues" evidence="1">
    <location>
        <begin position="1"/>
        <end position="12"/>
    </location>
</feature>
<feature type="region of interest" description="Disordered" evidence="1">
    <location>
        <begin position="65"/>
        <end position="119"/>
    </location>
</feature>
<proteinExistence type="predicted"/>
<evidence type="ECO:0000313" key="2">
    <source>
        <dbReference type="EMBL" id="SFK20786.1"/>
    </source>
</evidence>
<evidence type="ECO:0000256" key="1">
    <source>
        <dbReference type="SAM" id="MobiDB-lite"/>
    </source>
</evidence>
<gene>
    <name evidence="2" type="ORF">SAMN05192584_104245</name>
</gene>
<dbReference type="EMBL" id="FOSG01000004">
    <property type="protein sequence ID" value="SFK20786.1"/>
    <property type="molecule type" value="Genomic_DNA"/>
</dbReference>
<name>A0A1I3XP75_9ACTN</name>
<keyword evidence="3" id="KW-1185">Reference proteome</keyword>
<dbReference type="Proteomes" id="UP000198928">
    <property type="component" value="Unassembled WGS sequence"/>
</dbReference>